<evidence type="ECO:0000259" key="7">
    <source>
        <dbReference type="PROSITE" id="PS50885"/>
    </source>
</evidence>
<feature type="domain" description="Methyl-accepting transducer" evidence="6">
    <location>
        <begin position="635"/>
        <end position="864"/>
    </location>
</feature>
<evidence type="ECO:0000313" key="9">
    <source>
        <dbReference type="Proteomes" id="UP000229498"/>
    </source>
</evidence>
<dbReference type="CDD" id="cd06225">
    <property type="entry name" value="HAMP"/>
    <property type="match status" value="1"/>
</dbReference>
<name>A0A2M9FZR6_9PROT</name>
<evidence type="ECO:0008006" key="10">
    <source>
        <dbReference type="Google" id="ProtNLM"/>
    </source>
</evidence>
<dbReference type="Proteomes" id="UP000229498">
    <property type="component" value="Unassembled WGS sequence"/>
</dbReference>
<evidence type="ECO:0000256" key="3">
    <source>
        <dbReference type="PROSITE-ProRule" id="PRU00284"/>
    </source>
</evidence>
<keyword evidence="4" id="KW-0175">Coiled coil</keyword>
<keyword evidence="9" id="KW-1185">Reference proteome</keyword>
<evidence type="ECO:0000256" key="2">
    <source>
        <dbReference type="ARBA" id="ARBA00029447"/>
    </source>
</evidence>
<feature type="coiled-coil region" evidence="4">
    <location>
        <begin position="590"/>
        <end position="617"/>
    </location>
</feature>
<comment type="similarity">
    <text evidence="2">Belongs to the methyl-accepting chemotaxis (MCP) protein family.</text>
</comment>
<gene>
    <name evidence="8" type="ORF">CVT23_13690</name>
</gene>
<dbReference type="PANTHER" id="PTHR32089">
    <property type="entry name" value="METHYL-ACCEPTING CHEMOTAXIS PROTEIN MCPB"/>
    <property type="match status" value="1"/>
</dbReference>
<feature type="transmembrane region" description="Helical" evidence="5">
    <location>
        <begin position="518"/>
        <end position="539"/>
    </location>
</feature>
<protein>
    <recommendedName>
        <fullName evidence="10">Methyl-accepting chemotaxis protein</fullName>
    </recommendedName>
</protein>
<dbReference type="GO" id="GO:0016020">
    <property type="term" value="C:membrane"/>
    <property type="evidence" value="ECO:0007669"/>
    <property type="project" value="InterPro"/>
</dbReference>
<dbReference type="Pfam" id="PF00672">
    <property type="entry name" value="HAMP"/>
    <property type="match status" value="1"/>
</dbReference>
<dbReference type="SMART" id="SM00304">
    <property type="entry name" value="HAMP"/>
    <property type="match status" value="1"/>
</dbReference>
<dbReference type="InterPro" id="IPR038188">
    <property type="entry name" value="TorS_sensor_sf"/>
</dbReference>
<comment type="caution">
    <text evidence="8">The sequence shown here is derived from an EMBL/GenBank/DDBJ whole genome shotgun (WGS) entry which is preliminary data.</text>
</comment>
<evidence type="ECO:0000256" key="4">
    <source>
        <dbReference type="SAM" id="Coils"/>
    </source>
</evidence>
<dbReference type="OrthoDB" id="8476854at2"/>
<dbReference type="EMBL" id="PHIG01000037">
    <property type="protein sequence ID" value="PJK28971.1"/>
    <property type="molecule type" value="Genomic_DNA"/>
</dbReference>
<dbReference type="SUPFAM" id="SSF58104">
    <property type="entry name" value="Methyl-accepting chemotaxis protein (MCP) signaling domain"/>
    <property type="match status" value="1"/>
</dbReference>
<evidence type="ECO:0000313" key="8">
    <source>
        <dbReference type="EMBL" id="PJK28971.1"/>
    </source>
</evidence>
<dbReference type="RefSeq" id="WP_109794140.1">
    <property type="nucleotide sequence ID" value="NZ_PHIG01000037.1"/>
</dbReference>
<sequence length="891" mass="94265">MNAPVDHSSLSEAMLPGVGKAAGDDARRGWKRILGIRHMGVGGKLYLAFGAIALMTVAAGTLAVLSFREADDALQRLTRVSVPTIVESQQLALTGERISAAAPRLAGVATPEARMEARALLDSEMQRLNDGIASIEGMRIEGVDQVRTLAQDFSSHLQTLDDAVARRLELGAQKQAGVSRAAAMHETLLGILEPKVEEARAQLDVAIGAATGRNREGVAHLMDTEVAALHAGLQVSVYGKEITLIFAEAELVVKPEELQPLRERYTAAAQSMARALEPLPANEESEELRRLAGLIVGLGSEGGFFEIRNDELNAWRMSSEQMDQIRARREAFDAELDSLLKEFGAATAVVVDNATFNLLIGGENVADETAATISDLVDNDVARIRGLLNVQSHANLIGGLLAAAANQPNAEALAPIVERLARGEEDLESALWDVSIDDTTAIAPAIEDMLSILKGATGVPKLRIAELEAEAEVAQALADTRESSVRMASSVAAIVDQAIRSGDGTARAVEQQIERNTLVLAIVSAIAVAAAVLIGWLFVGRIIVRSLKALAGAMGRLTEGELETDIPATKQHDEIGRMARAVEVFKLNAREMRRLEAEKVENERRATEEKRKAMHDLADGFESGVIGVVDSVAGAAGDMRSTAQEMSGMAESASGQAQEVADAARATTEHVQSVSAAAEQLAAAVNEVGEKVSQAASAAEQAAAQTERTDETMSSLSLTAAEIGSIVELISDIAEQTNLLALNATIEASRAGDAGRGFAVVATEVKNLADQTAEATIDIRRKVDNIRDASNNSVDAIKEIKTRIQELHTTNTVVASAVEEQIASINEISRSTRQAAESTRSVSEAIEQLSQASSQTGSAATLVLDRSGSLNASSGELKQVVSRFLEGVRAA</sequence>
<dbReference type="Pfam" id="PF00015">
    <property type="entry name" value="MCPsignal"/>
    <property type="match status" value="1"/>
</dbReference>
<dbReference type="SMART" id="SM00283">
    <property type="entry name" value="MA"/>
    <property type="match status" value="1"/>
</dbReference>
<dbReference type="AlphaFoldDB" id="A0A2M9FZR6"/>
<dbReference type="PROSITE" id="PS50111">
    <property type="entry name" value="CHEMOTAXIS_TRANSDUC_2"/>
    <property type="match status" value="1"/>
</dbReference>
<feature type="transmembrane region" description="Helical" evidence="5">
    <location>
        <begin position="45"/>
        <end position="67"/>
    </location>
</feature>
<proteinExistence type="inferred from homology"/>
<dbReference type="Gene3D" id="1.20.58.920">
    <property type="match status" value="2"/>
</dbReference>
<organism evidence="8 9">
    <name type="scientific">Minwuia thermotolerans</name>
    <dbReference type="NCBI Taxonomy" id="2056226"/>
    <lineage>
        <taxon>Bacteria</taxon>
        <taxon>Pseudomonadati</taxon>
        <taxon>Pseudomonadota</taxon>
        <taxon>Alphaproteobacteria</taxon>
        <taxon>Minwuiales</taxon>
        <taxon>Minwuiaceae</taxon>
        <taxon>Minwuia</taxon>
    </lineage>
</organism>
<dbReference type="Gene3D" id="1.10.287.950">
    <property type="entry name" value="Methyl-accepting chemotaxis protein"/>
    <property type="match status" value="1"/>
</dbReference>
<accession>A0A2M9FZR6</accession>
<keyword evidence="5" id="KW-1133">Transmembrane helix</keyword>
<dbReference type="GO" id="GO:0007165">
    <property type="term" value="P:signal transduction"/>
    <property type="evidence" value="ECO:0007669"/>
    <property type="project" value="UniProtKB-KW"/>
</dbReference>
<evidence type="ECO:0000256" key="5">
    <source>
        <dbReference type="SAM" id="Phobius"/>
    </source>
</evidence>
<dbReference type="Gene3D" id="6.10.340.10">
    <property type="match status" value="1"/>
</dbReference>
<dbReference type="InterPro" id="IPR003660">
    <property type="entry name" value="HAMP_dom"/>
</dbReference>
<dbReference type="PROSITE" id="PS50885">
    <property type="entry name" value="HAMP"/>
    <property type="match status" value="1"/>
</dbReference>
<keyword evidence="5" id="KW-0812">Transmembrane</keyword>
<keyword evidence="5" id="KW-0472">Membrane</keyword>
<feature type="domain" description="HAMP" evidence="7">
    <location>
        <begin position="541"/>
        <end position="594"/>
    </location>
</feature>
<keyword evidence="1 3" id="KW-0807">Transducer</keyword>
<evidence type="ECO:0000256" key="1">
    <source>
        <dbReference type="ARBA" id="ARBA00023224"/>
    </source>
</evidence>
<dbReference type="PANTHER" id="PTHR32089:SF112">
    <property type="entry name" value="LYSOZYME-LIKE PROTEIN-RELATED"/>
    <property type="match status" value="1"/>
</dbReference>
<reference evidence="8 9" key="1">
    <citation type="submission" date="2017-11" db="EMBL/GenBank/DDBJ databases">
        <title>Draft genome sequence of Rhizobiales bacterium SY3-13.</title>
        <authorList>
            <person name="Sun C."/>
        </authorList>
    </citation>
    <scope>NUCLEOTIDE SEQUENCE [LARGE SCALE GENOMIC DNA]</scope>
    <source>
        <strain evidence="8 9">SY3-13</strain>
    </source>
</reference>
<evidence type="ECO:0000259" key="6">
    <source>
        <dbReference type="PROSITE" id="PS50111"/>
    </source>
</evidence>
<dbReference type="InterPro" id="IPR004089">
    <property type="entry name" value="MCPsignal_dom"/>
</dbReference>